<organism evidence="1 2">
    <name type="scientific">Rhodococcus sovatensis</name>
    <dbReference type="NCBI Taxonomy" id="1805840"/>
    <lineage>
        <taxon>Bacteria</taxon>
        <taxon>Bacillati</taxon>
        <taxon>Actinomycetota</taxon>
        <taxon>Actinomycetes</taxon>
        <taxon>Mycobacteriales</taxon>
        <taxon>Nocardiaceae</taxon>
        <taxon>Rhodococcus</taxon>
    </lineage>
</organism>
<evidence type="ECO:0000313" key="2">
    <source>
        <dbReference type="Proteomes" id="UP001432000"/>
    </source>
</evidence>
<name>A0ABZ2PHJ3_9NOCA</name>
<accession>A0ABZ2PHJ3</accession>
<dbReference type="EMBL" id="CP147846">
    <property type="protein sequence ID" value="WXG67211.1"/>
    <property type="molecule type" value="Genomic_DNA"/>
</dbReference>
<evidence type="ECO:0008006" key="3">
    <source>
        <dbReference type="Google" id="ProtNLM"/>
    </source>
</evidence>
<sequence>MKRNAAILATGALVAIVTLVLIGAEPSRQTPTVSFSSDGLTWSSSLPNPLFDKRIRWIPGDSRTSTFHVLNETDHGANVQVFATSSNPAFVEALEVTIDRARVNAACAFVEVLPREKRRVDTTVAMAVNAGDDTQNSGADLDFVVQWDNEDACSIGADRNDNTDGVQR</sequence>
<evidence type="ECO:0000313" key="1">
    <source>
        <dbReference type="EMBL" id="WXG67211.1"/>
    </source>
</evidence>
<proteinExistence type="predicted"/>
<dbReference type="Proteomes" id="UP001432000">
    <property type="component" value="Chromosome"/>
</dbReference>
<keyword evidence="2" id="KW-1185">Reference proteome</keyword>
<dbReference type="RefSeq" id="WP_338886633.1">
    <property type="nucleotide sequence ID" value="NZ_CP147846.1"/>
</dbReference>
<protein>
    <recommendedName>
        <fullName evidence="3">Secreted protein</fullName>
    </recommendedName>
</protein>
<reference evidence="1 2" key="1">
    <citation type="submission" date="2024-03" db="EMBL/GenBank/DDBJ databases">
        <title>Natural products discovery in diverse microorganisms through a two-stage MS feature dereplication strategy.</title>
        <authorList>
            <person name="Zhang R."/>
        </authorList>
    </citation>
    <scope>NUCLEOTIDE SEQUENCE [LARGE SCALE GENOMIC DNA]</scope>
    <source>
        <strain evidence="1 2">18930</strain>
    </source>
</reference>
<gene>
    <name evidence="1" type="ORF">WDS16_18390</name>
</gene>